<feature type="transmembrane region" description="Helical" evidence="10">
    <location>
        <begin position="20"/>
        <end position="37"/>
    </location>
</feature>
<name>A0ABP1PUX9_9HEXA</name>
<dbReference type="Gene3D" id="3.90.550.50">
    <property type="match status" value="1"/>
</dbReference>
<keyword evidence="5 10" id="KW-0812">Transmembrane</keyword>
<dbReference type="InterPro" id="IPR002659">
    <property type="entry name" value="Glyco_trans_31"/>
</dbReference>
<evidence type="ECO:0000256" key="6">
    <source>
        <dbReference type="ARBA" id="ARBA00022968"/>
    </source>
</evidence>
<keyword evidence="12" id="KW-1185">Reference proteome</keyword>
<evidence type="ECO:0000256" key="9">
    <source>
        <dbReference type="ARBA" id="ARBA00023136"/>
    </source>
</evidence>
<evidence type="ECO:0000313" key="12">
    <source>
        <dbReference type="Proteomes" id="UP001642540"/>
    </source>
</evidence>
<evidence type="ECO:0000313" key="11">
    <source>
        <dbReference type="EMBL" id="CAL8072289.1"/>
    </source>
</evidence>
<dbReference type="Pfam" id="PF01762">
    <property type="entry name" value="Galactosyl_T"/>
    <property type="match status" value="1"/>
</dbReference>
<dbReference type="PANTHER" id="PTHR11214">
    <property type="entry name" value="BETA-1,3-N-ACETYLGLUCOSAMINYLTRANSFERASE"/>
    <property type="match status" value="1"/>
</dbReference>
<evidence type="ECO:0000256" key="8">
    <source>
        <dbReference type="ARBA" id="ARBA00023034"/>
    </source>
</evidence>
<organism evidence="11 12">
    <name type="scientific">Orchesella dallaii</name>
    <dbReference type="NCBI Taxonomy" id="48710"/>
    <lineage>
        <taxon>Eukaryota</taxon>
        <taxon>Metazoa</taxon>
        <taxon>Ecdysozoa</taxon>
        <taxon>Arthropoda</taxon>
        <taxon>Hexapoda</taxon>
        <taxon>Collembola</taxon>
        <taxon>Entomobryomorpha</taxon>
        <taxon>Entomobryoidea</taxon>
        <taxon>Orchesellidae</taxon>
        <taxon>Orchesellinae</taxon>
        <taxon>Orchesella</taxon>
    </lineage>
</organism>
<evidence type="ECO:0000256" key="5">
    <source>
        <dbReference type="ARBA" id="ARBA00022692"/>
    </source>
</evidence>
<evidence type="ECO:0000256" key="7">
    <source>
        <dbReference type="ARBA" id="ARBA00022989"/>
    </source>
</evidence>
<evidence type="ECO:0000256" key="4">
    <source>
        <dbReference type="ARBA" id="ARBA00022679"/>
    </source>
</evidence>
<gene>
    <name evidence="11" type="ORF">ODALV1_LOCUS2099</name>
</gene>
<proteinExistence type="inferred from homology"/>
<dbReference type="PANTHER" id="PTHR11214:SF364">
    <property type="entry name" value="HEXOSYLTRANSFERASE"/>
    <property type="match status" value="1"/>
</dbReference>
<keyword evidence="6 10" id="KW-0735">Signal-anchor</keyword>
<comment type="caution">
    <text evidence="11">The sequence shown here is derived from an EMBL/GenBank/DDBJ whole genome shotgun (WGS) entry which is preliminary data.</text>
</comment>
<comment type="similarity">
    <text evidence="2 10">Belongs to the glycosyltransferase 31 family.</text>
</comment>
<keyword evidence="7 10" id="KW-1133">Transmembrane helix</keyword>
<accession>A0ABP1PUX9</accession>
<evidence type="ECO:0000256" key="3">
    <source>
        <dbReference type="ARBA" id="ARBA00022676"/>
    </source>
</evidence>
<sequence>MKNGEIRVVTAAVDNRRRRIVYLVPLFLAAVALGFLLELSTYETLNFAEIRLAIVRLPHRLNQIKNWQSDSETVTNDVSKGALDPGETLEEQAPEETIVFDYERDRPPEFWEFPALLNLNFTWIKNNESICVRNPDDPADLRIMPVLVHTARSHFQERLALRWSWGSIPVYKKWDIRFVFLLGEADRGSNPEVNQKQFEEQEKQLDAEQDEYGDLVMGSFIDSYKNLTYKHLMGYKWVLNFCQNAEFVFKIDDDMFIDIIRFLDWRSDDLDKLAENKSAVIPECYCHTFGGTKPIREKGSKWYASEEDWPDEWYPDYCSGWAYEITVDLIKKIYSVSNHIKFFWVDDVFVTGALLEVAKKVYEYKPEIRHIWGEVTGDIKDYRPICEMGKFELERKFKAVVYVPRGEFFERDMMCMWNKTLIDKNITFTRR</sequence>
<evidence type="ECO:0000256" key="2">
    <source>
        <dbReference type="ARBA" id="ARBA00008661"/>
    </source>
</evidence>
<evidence type="ECO:0000256" key="1">
    <source>
        <dbReference type="ARBA" id="ARBA00004323"/>
    </source>
</evidence>
<keyword evidence="3 10" id="KW-0328">Glycosyltransferase</keyword>
<keyword evidence="8 10" id="KW-0333">Golgi apparatus</keyword>
<comment type="subcellular location">
    <subcellularLocation>
        <location evidence="1 10">Golgi apparatus membrane</location>
        <topology evidence="1 10">Single-pass type II membrane protein</topology>
    </subcellularLocation>
</comment>
<keyword evidence="4" id="KW-0808">Transferase</keyword>
<dbReference type="EMBL" id="CAXLJM020000007">
    <property type="protein sequence ID" value="CAL8072289.1"/>
    <property type="molecule type" value="Genomic_DNA"/>
</dbReference>
<keyword evidence="9 10" id="KW-0472">Membrane</keyword>
<protein>
    <recommendedName>
        <fullName evidence="10">Hexosyltransferase</fullName>
        <ecNumber evidence="10">2.4.1.-</ecNumber>
    </recommendedName>
</protein>
<dbReference type="EC" id="2.4.1.-" evidence="10"/>
<evidence type="ECO:0000256" key="10">
    <source>
        <dbReference type="RuleBase" id="RU363063"/>
    </source>
</evidence>
<reference evidence="11 12" key="1">
    <citation type="submission" date="2024-08" db="EMBL/GenBank/DDBJ databases">
        <authorList>
            <person name="Cucini C."/>
            <person name="Frati F."/>
        </authorList>
    </citation>
    <scope>NUCLEOTIDE SEQUENCE [LARGE SCALE GENOMIC DNA]</scope>
</reference>
<dbReference type="Proteomes" id="UP001642540">
    <property type="component" value="Unassembled WGS sequence"/>
</dbReference>